<evidence type="ECO:0000313" key="4">
    <source>
        <dbReference type="Proteomes" id="UP000238442"/>
    </source>
</evidence>
<sequence length="373" mass="41760">MIRPSLPKPNYYTSMECSNIMEAALERGNIGSKLFKGSSEKELVTDLQRVLFELGFRRELKWDSYNADGDYGKATATAVASFARKNGIQTNGEKVDDALARIILQRHDFLPEMYVLWDISEGDLRTRKFISKGTRTSISAIQVLLNTLGYGQQLNFAKFGADGLYGSNTRKALVKYAADNGVISDGDWLSRPLIDIMLKDINVFYGNSWKDLAAQNLPGRGSPLILFEGSRFQGKPCRADIQFLPRLKQINKHAEAANVFIHVTSSFRTSTNVNGAIVPPATFSNHLAGHGIDMNVVYDDGKWANSSVLRKYPNVPGPVRQFLKAIIDDPDLRWGGLFNTKDPVHIDDHLNKDRDQWKKRYKAMQKAVQLGGN</sequence>
<feature type="domain" description="Peptidoglycan binding-like" evidence="1">
    <location>
        <begin position="42"/>
        <end position="93"/>
    </location>
</feature>
<dbReference type="InterPro" id="IPR009045">
    <property type="entry name" value="Zn_M74/Hedgehog-like"/>
</dbReference>
<dbReference type="Proteomes" id="UP000238442">
    <property type="component" value="Chromosome"/>
</dbReference>
<accession>A0A2S0HZI7</accession>
<protein>
    <submittedName>
        <fullName evidence="3">Uncharacterized protein</fullName>
    </submittedName>
</protein>
<gene>
    <name evidence="3" type="ORF">C5O00_13235</name>
</gene>
<dbReference type="InterPro" id="IPR039561">
    <property type="entry name" value="Peptidase_M15C"/>
</dbReference>
<keyword evidence="4" id="KW-1185">Reference proteome</keyword>
<proteinExistence type="predicted"/>
<organism evidence="3 4">
    <name type="scientific">Pukyongia salina</name>
    <dbReference type="NCBI Taxonomy" id="2094025"/>
    <lineage>
        <taxon>Bacteria</taxon>
        <taxon>Pseudomonadati</taxon>
        <taxon>Bacteroidota</taxon>
        <taxon>Flavobacteriia</taxon>
        <taxon>Flavobacteriales</taxon>
        <taxon>Flavobacteriaceae</taxon>
        <taxon>Pukyongia</taxon>
    </lineage>
</organism>
<dbReference type="KEGG" id="aue:C5O00_13235"/>
<dbReference type="SUPFAM" id="SSF55166">
    <property type="entry name" value="Hedgehog/DD-peptidase"/>
    <property type="match status" value="1"/>
</dbReference>
<name>A0A2S0HZI7_9FLAO</name>
<reference evidence="3 4" key="1">
    <citation type="submission" date="2018-02" db="EMBL/GenBank/DDBJ databases">
        <title>Genomic analysis of the strain RR4-38 isolated from a seawater recirculating aquaculture system.</title>
        <authorList>
            <person name="Kim Y.-S."/>
            <person name="Jang Y.H."/>
            <person name="Kim K.-H."/>
        </authorList>
    </citation>
    <scope>NUCLEOTIDE SEQUENCE [LARGE SCALE GENOMIC DNA]</scope>
    <source>
        <strain evidence="3 4">RR4-38</strain>
    </source>
</reference>
<dbReference type="Gene3D" id="3.30.1380.10">
    <property type="match status" value="1"/>
</dbReference>
<feature type="domain" description="Peptidase M15C" evidence="2">
    <location>
        <begin position="282"/>
        <end position="347"/>
    </location>
</feature>
<dbReference type="InterPro" id="IPR002477">
    <property type="entry name" value="Peptidoglycan-bd-like"/>
</dbReference>
<evidence type="ECO:0000313" key="3">
    <source>
        <dbReference type="EMBL" id="AVI52065.1"/>
    </source>
</evidence>
<dbReference type="Pfam" id="PF13539">
    <property type="entry name" value="Peptidase_M15_4"/>
    <property type="match status" value="1"/>
</dbReference>
<dbReference type="SUPFAM" id="SSF47090">
    <property type="entry name" value="PGBD-like"/>
    <property type="match status" value="1"/>
</dbReference>
<dbReference type="GO" id="GO:0008233">
    <property type="term" value="F:peptidase activity"/>
    <property type="evidence" value="ECO:0007669"/>
    <property type="project" value="InterPro"/>
</dbReference>
<dbReference type="InterPro" id="IPR036366">
    <property type="entry name" value="PGBDSf"/>
</dbReference>
<dbReference type="InterPro" id="IPR036365">
    <property type="entry name" value="PGBD-like_sf"/>
</dbReference>
<dbReference type="AlphaFoldDB" id="A0A2S0HZI7"/>
<evidence type="ECO:0000259" key="2">
    <source>
        <dbReference type="Pfam" id="PF13539"/>
    </source>
</evidence>
<dbReference type="Pfam" id="PF01471">
    <property type="entry name" value="PG_binding_1"/>
    <property type="match status" value="1"/>
</dbReference>
<evidence type="ECO:0000259" key="1">
    <source>
        <dbReference type="Pfam" id="PF01471"/>
    </source>
</evidence>
<dbReference type="Gene3D" id="1.10.101.10">
    <property type="entry name" value="PGBD-like superfamily/PGBD"/>
    <property type="match status" value="2"/>
</dbReference>
<dbReference type="EMBL" id="CP027062">
    <property type="protein sequence ID" value="AVI52065.1"/>
    <property type="molecule type" value="Genomic_DNA"/>
</dbReference>